<evidence type="ECO:0000256" key="2">
    <source>
        <dbReference type="ARBA" id="ARBA00022475"/>
    </source>
</evidence>
<evidence type="ECO:0000256" key="7">
    <source>
        <dbReference type="ARBA" id="ARBA00023136"/>
    </source>
</evidence>
<keyword evidence="9 10" id="KW-0807">Transducer</keyword>
<comment type="similarity">
    <text evidence="10">Belongs to the insect chemoreceptor superfamily. Heteromeric odorant receptor channel (TC 1.A.69) family.</text>
</comment>
<feature type="transmembrane region" description="Helical" evidence="10">
    <location>
        <begin position="313"/>
        <end position="332"/>
    </location>
</feature>
<proteinExistence type="inferred from homology"/>
<keyword evidence="4 10" id="KW-0812">Transmembrane</keyword>
<comment type="subcellular location">
    <subcellularLocation>
        <location evidence="1 10">Cell membrane</location>
        <topology evidence="1 10">Multi-pass membrane protein</topology>
    </subcellularLocation>
</comment>
<comment type="caution">
    <text evidence="10">Lacks conserved residue(s) required for the propagation of feature annotation.</text>
</comment>
<dbReference type="Proteomes" id="UP001642520">
    <property type="component" value="Unassembled WGS sequence"/>
</dbReference>
<keyword evidence="12" id="KW-1185">Reference proteome</keyword>
<evidence type="ECO:0000313" key="12">
    <source>
        <dbReference type="Proteomes" id="UP001642520"/>
    </source>
</evidence>
<comment type="caution">
    <text evidence="11">The sequence shown here is derived from an EMBL/GenBank/DDBJ whole genome shotgun (WGS) entry which is preliminary data.</text>
</comment>
<keyword evidence="8 10" id="KW-0675">Receptor</keyword>
<evidence type="ECO:0000256" key="1">
    <source>
        <dbReference type="ARBA" id="ARBA00004651"/>
    </source>
</evidence>
<evidence type="ECO:0000256" key="9">
    <source>
        <dbReference type="ARBA" id="ARBA00023224"/>
    </source>
</evidence>
<keyword evidence="3 10" id="KW-0716">Sensory transduction</keyword>
<accession>A0ABP1NFP3</accession>
<feature type="transmembrane region" description="Helical" evidence="10">
    <location>
        <begin position="43"/>
        <end position="61"/>
    </location>
</feature>
<keyword evidence="2" id="KW-1003">Cell membrane</keyword>
<keyword evidence="6 10" id="KW-1133">Transmembrane helix</keyword>
<feature type="transmembrane region" description="Helical" evidence="10">
    <location>
        <begin position="232"/>
        <end position="256"/>
    </location>
</feature>
<reference evidence="11 12" key="1">
    <citation type="submission" date="2024-08" db="EMBL/GenBank/DDBJ databases">
        <authorList>
            <person name="Will J Nash"/>
            <person name="Angela Man"/>
            <person name="Seanna McTaggart"/>
            <person name="Kendall Baker"/>
            <person name="Tom Barker"/>
            <person name="Leah Catchpole"/>
            <person name="Alex Durrant"/>
            <person name="Karim Gharbi"/>
            <person name="Naomi Irish"/>
            <person name="Gemy Kaithakottil"/>
            <person name="Debby Ku"/>
            <person name="Aaliyah Providence"/>
            <person name="Felix Shaw"/>
            <person name="David Swarbreck"/>
            <person name="Chris Watkins"/>
            <person name="Ann M. McCartney"/>
            <person name="Giulio Formenti"/>
            <person name="Alice Mouton"/>
            <person name="Noel Vella"/>
            <person name="Bjorn M von Reumont"/>
            <person name="Adriana Vella"/>
            <person name="Wilfried Haerty"/>
        </authorList>
    </citation>
    <scope>NUCLEOTIDE SEQUENCE [LARGE SCALE GENOMIC DNA]</scope>
</reference>
<evidence type="ECO:0000256" key="4">
    <source>
        <dbReference type="ARBA" id="ARBA00022692"/>
    </source>
</evidence>
<evidence type="ECO:0000256" key="5">
    <source>
        <dbReference type="ARBA" id="ARBA00022725"/>
    </source>
</evidence>
<keyword evidence="7 10" id="KW-0472">Membrane</keyword>
<feature type="transmembrane region" description="Helical" evidence="10">
    <location>
        <begin position="338"/>
        <end position="358"/>
    </location>
</feature>
<gene>
    <name evidence="11" type="ORF">XYLVIOL_LOCUS4143</name>
</gene>
<sequence length="365" mass="41357">MFRNVTAEKAIAFTQFCVALTFCWPLPSMATKRQVFRFKILRFILFLNALMLLLPLLYAMHVHRGDAGNMGKAGLLTLGVMLVLSQTSLSIVEYERFQRASSRERQVFQRYIDKYSTFYGVSAVWFYATASMVILGTLFLSDPLPTNAEYPFAVNFEPVRSIIFVHQAIVGFQCAAHISIGIFCALLLLFSAARLEILMIELRTVKDTASLIKCVKNYRIAKRYAKEVVSSIRSITLITVIMCGVATVFCGITFIGRQPFAVKVQFLSLASLALLKVFMCAWPADHLIDMSENVMQGAYESKWYKQSLRMQKLILFMLVPQAPVTLSIKSIIPTLSLNYYTSFISNVFSLFTVLRVAMFRDDDNN</sequence>
<organism evidence="11 12">
    <name type="scientific">Xylocopa violacea</name>
    <name type="common">Violet carpenter bee</name>
    <name type="synonym">Apis violacea</name>
    <dbReference type="NCBI Taxonomy" id="135666"/>
    <lineage>
        <taxon>Eukaryota</taxon>
        <taxon>Metazoa</taxon>
        <taxon>Ecdysozoa</taxon>
        <taxon>Arthropoda</taxon>
        <taxon>Hexapoda</taxon>
        <taxon>Insecta</taxon>
        <taxon>Pterygota</taxon>
        <taxon>Neoptera</taxon>
        <taxon>Endopterygota</taxon>
        <taxon>Hymenoptera</taxon>
        <taxon>Apocrita</taxon>
        <taxon>Aculeata</taxon>
        <taxon>Apoidea</taxon>
        <taxon>Anthophila</taxon>
        <taxon>Apidae</taxon>
        <taxon>Xylocopa</taxon>
        <taxon>Xylocopa</taxon>
    </lineage>
</organism>
<dbReference type="EMBL" id="CAXAJV020001290">
    <property type="protein sequence ID" value="CAL7939836.1"/>
    <property type="molecule type" value="Genomic_DNA"/>
</dbReference>
<evidence type="ECO:0000256" key="8">
    <source>
        <dbReference type="ARBA" id="ARBA00023170"/>
    </source>
</evidence>
<feature type="transmembrane region" description="Helical" evidence="10">
    <location>
        <begin position="262"/>
        <end position="282"/>
    </location>
</feature>
<protein>
    <recommendedName>
        <fullName evidence="10">Odorant receptor</fullName>
    </recommendedName>
</protein>
<feature type="transmembrane region" description="Helical" evidence="10">
    <location>
        <begin position="73"/>
        <end position="94"/>
    </location>
</feature>
<keyword evidence="5 10" id="KW-0552">Olfaction</keyword>
<dbReference type="PANTHER" id="PTHR21137">
    <property type="entry name" value="ODORANT RECEPTOR"/>
    <property type="match status" value="1"/>
</dbReference>
<name>A0ABP1NFP3_XYLVO</name>
<feature type="transmembrane region" description="Helical" evidence="10">
    <location>
        <begin position="161"/>
        <end position="190"/>
    </location>
</feature>
<evidence type="ECO:0000256" key="6">
    <source>
        <dbReference type="ARBA" id="ARBA00022989"/>
    </source>
</evidence>
<dbReference type="InterPro" id="IPR004117">
    <property type="entry name" value="7tm6_olfct_rcpt"/>
</dbReference>
<feature type="transmembrane region" description="Helical" evidence="10">
    <location>
        <begin position="115"/>
        <end position="141"/>
    </location>
</feature>
<evidence type="ECO:0000256" key="10">
    <source>
        <dbReference type="RuleBase" id="RU351113"/>
    </source>
</evidence>
<dbReference type="Pfam" id="PF02949">
    <property type="entry name" value="7tm_6"/>
    <property type="match status" value="1"/>
</dbReference>
<evidence type="ECO:0000313" key="11">
    <source>
        <dbReference type="EMBL" id="CAL7939836.1"/>
    </source>
</evidence>
<dbReference type="PANTHER" id="PTHR21137:SF35">
    <property type="entry name" value="ODORANT RECEPTOR 19A-RELATED"/>
    <property type="match status" value="1"/>
</dbReference>
<evidence type="ECO:0000256" key="3">
    <source>
        <dbReference type="ARBA" id="ARBA00022606"/>
    </source>
</evidence>